<evidence type="ECO:0000313" key="1">
    <source>
        <dbReference type="EMBL" id="GMK59973.1"/>
    </source>
</evidence>
<dbReference type="EMBL" id="BTCM01000009">
    <property type="protein sequence ID" value="GMK59973.1"/>
    <property type="molecule type" value="Genomic_DNA"/>
</dbReference>
<organism evidence="1 2">
    <name type="scientific">Cutaneotrichosporon spelunceum</name>
    <dbReference type="NCBI Taxonomy" id="1672016"/>
    <lineage>
        <taxon>Eukaryota</taxon>
        <taxon>Fungi</taxon>
        <taxon>Dikarya</taxon>
        <taxon>Basidiomycota</taxon>
        <taxon>Agaricomycotina</taxon>
        <taxon>Tremellomycetes</taxon>
        <taxon>Trichosporonales</taxon>
        <taxon>Trichosporonaceae</taxon>
        <taxon>Cutaneotrichosporon</taxon>
    </lineage>
</organism>
<dbReference type="Proteomes" id="UP001222932">
    <property type="component" value="Unassembled WGS sequence"/>
</dbReference>
<accession>A0AAD3U055</accession>
<sequence>MLDQAAYPHIVEAIIDAAAAQYDTALAQRSVCRTLRTKMDTEFARHLRIERLMDPDPGPQLVPTACGNRLTHLYPSSWPPACRGPPHAPPKWQAPQKVLTHSRTIDIRANVMRRDTPSSRRDLREPRYQRPPSRAIRQIAYPQWRTLFSKSWHDVVFIFRPAEFSVSSHPVDGAEPDLGALLEVAIAVLDLYLSSKYTLVGLENVSWDRIGVPAPVDGVSKEAWFRASVEEMVVAVPGPREAMVNIDDEVQSCIEFLSHAEYHASP</sequence>
<reference evidence="1" key="2">
    <citation type="submission" date="2023-06" db="EMBL/GenBank/DDBJ databases">
        <authorList>
            <person name="Kobayashi Y."/>
            <person name="Kayamori A."/>
            <person name="Aoki K."/>
            <person name="Shiwa Y."/>
            <person name="Fujita N."/>
            <person name="Sugita T."/>
            <person name="Iwasaki W."/>
            <person name="Tanaka N."/>
            <person name="Takashima M."/>
        </authorList>
    </citation>
    <scope>NUCLEOTIDE SEQUENCE</scope>
    <source>
        <strain evidence="1">HIS016</strain>
    </source>
</reference>
<dbReference type="AlphaFoldDB" id="A0AAD3U055"/>
<gene>
    <name evidence="1" type="ORF">CspeluHIS016_0901900</name>
</gene>
<reference evidence="1" key="1">
    <citation type="journal article" date="2023" name="BMC Genomics">
        <title>Chromosome-level genome assemblies of Cutaneotrichosporon spp. (Trichosporonales, Basidiomycota) reveal imbalanced evolution between nucleotide sequences and chromosome synteny.</title>
        <authorList>
            <person name="Kobayashi Y."/>
            <person name="Kayamori A."/>
            <person name="Aoki K."/>
            <person name="Shiwa Y."/>
            <person name="Matsutani M."/>
            <person name="Fujita N."/>
            <person name="Sugita T."/>
            <person name="Iwasaki W."/>
            <person name="Tanaka N."/>
            <person name="Takashima M."/>
        </authorList>
    </citation>
    <scope>NUCLEOTIDE SEQUENCE</scope>
    <source>
        <strain evidence="1">HIS016</strain>
    </source>
</reference>
<proteinExistence type="predicted"/>
<protein>
    <submittedName>
        <fullName evidence="1">Uncharacterized protein</fullName>
    </submittedName>
</protein>
<keyword evidence="2" id="KW-1185">Reference proteome</keyword>
<evidence type="ECO:0000313" key="2">
    <source>
        <dbReference type="Proteomes" id="UP001222932"/>
    </source>
</evidence>
<name>A0AAD3U055_9TREE</name>
<comment type="caution">
    <text evidence="1">The sequence shown here is derived from an EMBL/GenBank/DDBJ whole genome shotgun (WGS) entry which is preliminary data.</text>
</comment>